<protein>
    <submittedName>
        <fullName evidence="2">Uncharacterized protein</fullName>
    </submittedName>
</protein>
<dbReference type="OrthoDB" id="3942886at2759"/>
<accession>A0A6G1IK51</accession>
<dbReference type="Proteomes" id="UP000799291">
    <property type="component" value="Unassembled WGS sequence"/>
</dbReference>
<proteinExistence type="predicted"/>
<keyword evidence="3" id="KW-1185">Reference proteome</keyword>
<reference evidence="2" key="1">
    <citation type="journal article" date="2020" name="Stud. Mycol.">
        <title>101 Dothideomycetes genomes: a test case for predicting lifestyles and emergence of pathogens.</title>
        <authorList>
            <person name="Haridas S."/>
            <person name="Albert R."/>
            <person name="Binder M."/>
            <person name="Bloem J."/>
            <person name="Labutti K."/>
            <person name="Salamov A."/>
            <person name="Andreopoulos B."/>
            <person name="Baker S."/>
            <person name="Barry K."/>
            <person name="Bills G."/>
            <person name="Bluhm B."/>
            <person name="Cannon C."/>
            <person name="Castanera R."/>
            <person name="Culley D."/>
            <person name="Daum C."/>
            <person name="Ezra D."/>
            <person name="Gonzalez J."/>
            <person name="Henrissat B."/>
            <person name="Kuo A."/>
            <person name="Liang C."/>
            <person name="Lipzen A."/>
            <person name="Lutzoni F."/>
            <person name="Magnuson J."/>
            <person name="Mondo S."/>
            <person name="Nolan M."/>
            <person name="Ohm R."/>
            <person name="Pangilinan J."/>
            <person name="Park H.-J."/>
            <person name="Ramirez L."/>
            <person name="Alfaro M."/>
            <person name="Sun H."/>
            <person name="Tritt A."/>
            <person name="Yoshinaga Y."/>
            <person name="Zwiers L.-H."/>
            <person name="Turgeon B."/>
            <person name="Goodwin S."/>
            <person name="Spatafora J."/>
            <person name="Crous P."/>
            <person name="Grigoriev I."/>
        </authorList>
    </citation>
    <scope>NUCLEOTIDE SEQUENCE</scope>
    <source>
        <strain evidence="2">CBS 122367</strain>
    </source>
</reference>
<evidence type="ECO:0000313" key="2">
    <source>
        <dbReference type="EMBL" id="KAF2678525.1"/>
    </source>
</evidence>
<evidence type="ECO:0000256" key="1">
    <source>
        <dbReference type="SAM" id="MobiDB-lite"/>
    </source>
</evidence>
<dbReference type="AlphaFoldDB" id="A0A6G1IK51"/>
<gene>
    <name evidence="2" type="ORF">K458DRAFT_316821</name>
</gene>
<name>A0A6G1IK51_9PLEO</name>
<sequence>MVTASIPTIQVKEKDIGTCQAPLEKDLRQHAIQERKDQLRPTFKPIYPWTSPPQPLPGPYDPRLYPLPTIRRHSYDPSVVAQEQDATISYERRVSTNSIPTQQAKLHGTVTTSTDGWRRNQWVISGA</sequence>
<feature type="compositionally biased region" description="Pro residues" evidence="1">
    <location>
        <begin position="50"/>
        <end position="60"/>
    </location>
</feature>
<feature type="region of interest" description="Disordered" evidence="1">
    <location>
        <begin position="43"/>
        <end position="62"/>
    </location>
</feature>
<dbReference type="EMBL" id="MU005611">
    <property type="protein sequence ID" value="KAF2678525.1"/>
    <property type="molecule type" value="Genomic_DNA"/>
</dbReference>
<evidence type="ECO:0000313" key="3">
    <source>
        <dbReference type="Proteomes" id="UP000799291"/>
    </source>
</evidence>
<organism evidence="2 3">
    <name type="scientific">Lentithecium fluviatile CBS 122367</name>
    <dbReference type="NCBI Taxonomy" id="1168545"/>
    <lineage>
        <taxon>Eukaryota</taxon>
        <taxon>Fungi</taxon>
        <taxon>Dikarya</taxon>
        <taxon>Ascomycota</taxon>
        <taxon>Pezizomycotina</taxon>
        <taxon>Dothideomycetes</taxon>
        <taxon>Pleosporomycetidae</taxon>
        <taxon>Pleosporales</taxon>
        <taxon>Massarineae</taxon>
        <taxon>Lentitheciaceae</taxon>
        <taxon>Lentithecium</taxon>
    </lineage>
</organism>